<dbReference type="InterPro" id="IPR011051">
    <property type="entry name" value="RmlC_Cupin_sf"/>
</dbReference>
<evidence type="ECO:0000313" key="4">
    <source>
        <dbReference type="EMBL" id="MCS3709988.1"/>
    </source>
</evidence>
<evidence type="ECO:0000259" key="3">
    <source>
        <dbReference type="Pfam" id="PF07883"/>
    </source>
</evidence>
<dbReference type="Pfam" id="PF02627">
    <property type="entry name" value="CMD"/>
    <property type="match status" value="1"/>
</dbReference>
<name>A0A9X2Q783_9BACT</name>
<dbReference type="SUPFAM" id="SSF51182">
    <property type="entry name" value="RmlC-like cupins"/>
    <property type="match status" value="1"/>
</dbReference>
<dbReference type="Proteomes" id="UP001155057">
    <property type="component" value="Unassembled WGS sequence"/>
</dbReference>
<dbReference type="InterPro" id="IPR014710">
    <property type="entry name" value="RmlC-like_jellyroll"/>
</dbReference>
<sequence>MSTPHETSAQGPASENSALSLERQRIVAISAHTARGDLDALRGALGDGLDAGLTVNEIKEVLVHLYAYCGFPRSLRGLNTFMAVMEERAAQGIDDEMGAGTSPPSPGEDRYAKGERVLATIAGWPQTTPLSGYSAFSPVIEQFLKEHLFADLFGRDVLSYSDREIVTISALTSMDGVEPMLESHLGVGMNTGLTESHLEDLFSVIESSIGEAEAEAGRELLSQVVASRPDQEEVASGDAQPSGEDESEDRSMRQKRDTVFPRGTRVTDHDNFTGPVWVEMVVTEAETFDTRAGNVTFEPGSRTDWHAHPGGQILFVTGGAGYHQERGEPVELVRKGDVVKVAPGVEHWHGATPDTEMTHMAVATQDSEGETNWLGPVTDDEYHSTW</sequence>
<evidence type="ECO:0000313" key="5">
    <source>
        <dbReference type="Proteomes" id="UP001155057"/>
    </source>
</evidence>
<keyword evidence="4" id="KW-0560">Oxidoreductase</keyword>
<feature type="domain" description="Cupin type-2" evidence="3">
    <location>
        <begin position="295"/>
        <end position="358"/>
    </location>
</feature>
<comment type="caution">
    <text evidence="4">The sequence shown here is derived from an EMBL/GenBank/DDBJ whole genome shotgun (WGS) entry which is preliminary data.</text>
</comment>
<gene>
    <name evidence="4" type="ORF">GGP61_001592</name>
</gene>
<dbReference type="SUPFAM" id="SSF69118">
    <property type="entry name" value="AhpD-like"/>
    <property type="match status" value="1"/>
</dbReference>
<evidence type="ECO:0000259" key="2">
    <source>
        <dbReference type="Pfam" id="PF02627"/>
    </source>
</evidence>
<dbReference type="PANTHER" id="PTHR43698:SF1">
    <property type="entry name" value="BLL4564 PROTEIN"/>
    <property type="match status" value="1"/>
</dbReference>
<dbReference type="GO" id="GO:0051213">
    <property type="term" value="F:dioxygenase activity"/>
    <property type="evidence" value="ECO:0007669"/>
    <property type="project" value="UniProtKB-KW"/>
</dbReference>
<dbReference type="InterPro" id="IPR013096">
    <property type="entry name" value="Cupin_2"/>
</dbReference>
<dbReference type="Gene3D" id="2.60.120.10">
    <property type="entry name" value="Jelly Rolls"/>
    <property type="match status" value="1"/>
</dbReference>
<dbReference type="EMBL" id="JANUAE010000004">
    <property type="protein sequence ID" value="MCS3709988.1"/>
    <property type="molecule type" value="Genomic_DNA"/>
</dbReference>
<accession>A0A9X2Q783</accession>
<feature type="domain" description="Carboxymuconolactone decarboxylase-like" evidence="2">
    <location>
        <begin position="16"/>
        <end position="78"/>
    </location>
</feature>
<keyword evidence="4" id="KW-0223">Dioxygenase</keyword>
<organism evidence="4 5">
    <name type="scientific">Salinibacter ruber</name>
    <dbReference type="NCBI Taxonomy" id="146919"/>
    <lineage>
        <taxon>Bacteria</taxon>
        <taxon>Pseudomonadati</taxon>
        <taxon>Rhodothermota</taxon>
        <taxon>Rhodothermia</taxon>
        <taxon>Rhodothermales</taxon>
        <taxon>Salinibacteraceae</taxon>
        <taxon>Salinibacter</taxon>
    </lineage>
</organism>
<dbReference type="RefSeq" id="WP_259124005.1">
    <property type="nucleotide sequence ID" value="NZ_JANTZO010000005.1"/>
</dbReference>
<feature type="compositionally biased region" description="Basic and acidic residues" evidence="1">
    <location>
        <begin position="249"/>
        <end position="267"/>
    </location>
</feature>
<dbReference type="PANTHER" id="PTHR43698">
    <property type="entry name" value="RIBD C-TERMINAL DOMAIN CONTAINING PROTEIN"/>
    <property type="match status" value="1"/>
</dbReference>
<dbReference type="AlphaFoldDB" id="A0A9X2Q783"/>
<dbReference type="CDD" id="cd02233">
    <property type="entry name" value="cupin_HNL-like"/>
    <property type="match status" value="1"/>
</dbReference>
<evidence type="ECO:0000256" key="1">
    <source>
        <dbReference type="SAM" id="MobiDB-lite"/>
    </source>
</evidence>
<protein>
    <submittedName>
        <fullName evidence="4">Quercetin dioxygenase-like cupin family protein/alkylhydroperoxidase/carboxymuconolactone decarboxylase family protein YurZ</fullName>
    </submittedName>
</protein>
<dbReference type="InterPro" id="IPR029032">
    <property type="entry name" value="AhpD-like"/>
</dbReference>
<dbReference type="InterPro" id="IPR003779">
    <property type="entry name" value="CMD-like"/>
</dbReference>
<dbReference type="InterPro" id="IPR047263">
    <property type="entry name" value="HNL-like_cupin"/>
</dbReference>
<feature type="region of interest" description="Disordered" evidence="1">
    <location>
        <begin position="226"/>
        <end position="267"/>
    </location>
</feature>
<dbReference type="Pfam" id="PF07883">
    <property type="entry name" value="Cupin_2"/>
    <property type="match status" value="1"/>
</dbReference>
<proteinExistence type="predicted"/>
<reference evidence="4" key="1">
    <citation type="submission" date="2022-08" db="EMBL/GenBank/DDBJ databases">
        <title>Genomic Encyclopedia of Type Strains, Phase V (KMG-V): Genome sequencing to study the core and pangenomes of soil and plant-associated prokaryotes.</title>
        <authorList>
            <person name="Whitman W."/>
        </authorList>
    </citation>
    <scope>NUCLEOTIDE SEQUENCE</scope>
    <source>
        <strain evidence="4">SP3049</strain>
    </source>
</reference>
<dbReference type="GO" id="GO:0051920">
    <property type="term" value="F:peroxiredoxin activity"/>
    <property type="evidence" value="ECO:0007669"/>
    <property type="project" value="InterPro"/>
</dbReference>
<dbReference type="Gene3D" id="1.20.1290.10">
    <property type="entry name" value="AhpD-like"/>
    <property type="match status" value="1"/>
</dbReference>